<keyword evidence="4 8" id="KW-0238">DNA-binding</keyword>
<dbReference type="PANTHER" id="PTHR48111:SF72">
    <property type="entry name" value="SENSORY TRANSDUCTION PROTEIN REGX3"/>
    <property type="match status" value="1"/>
</dbReference>
<evidence type="ECO:0000256" key="2">
    <source>
        <dbReference type="ARBA" id="ARBA00023012"/>
    </source>
</evidence>
<feature type="domain" description="OmpR/PhoB-type" evidence="10">
    <location>
        <begin position="133"/>
        <end position="232"/>
    </location>
</feature>
<feature type="DNA-binding region" description="OmpR/PhoB-type" evidence="8">
    <location>
        <begin position="133"/>
        <end position="232"/>
    </location>
</feature>
<dbReference type="SMART" id="SM00862">
    <property type="entry name" value="Trans_reg_C"/>
    <property type="match status" value="1"/>
</dbReference>
<dbReference type="InterPro" id="IPR036388">
    <property type="entry name" value="WH-like_DNA-bd_sf"/>
</dbReference>
<dbReference type="FunFam" id="1.10.10.10:FF:000018">
    <property type="entry name" value="DNA-binding response regulator ResD"/>
    <property type="match status" value="1"/>
</dbReference>
<dbReference type="Pfam" id="PF00486">
    <property type="entry name" value="Trans_reg_C"/>
    <property type="match status" value="1"/>
</dbReference>
<keyword evidence="3" id="KW-0805">Transcription regulation</keyword>
<dbReference type="SMART" id="SM00448">
    <property type="entry name" value="REC"/>
    <property type="match status" value="1"/>
</dbReference>
<feature type="domain" description="Response regulatory" evidence="9">
    <location>
        <begin position="3"/>
        <end position="116"/>
    </location>
</feature>
<proteinExistence type="predicted"/>
<name>A0A971IBR6_9BIFI</name>
<evidence type="ECO:0000256" key="8">
    <source>
        <dbReference type="PROSITE-ProRule" id="PRU01091"/>
    </source>
</evidence>
<evidence type="ECO:0000256" key="3">
    <source>
        <dbReference type="ARBA" id="ARBA00023015"/>
    </source>
</evidence>
<dbReference type="SUPFAM" id="SSF46894">
    <property type="entry name" value="C-terminal effector domain of the bipartite response regulators"/>
    <property type="match status" value="1"/>
</dbReference>
<evidence type="ECO:0000259" key="9">
    <source>
        <dbReference type="PROSITE" id="PS50110"/>
    </source>
</evidence>
<keyword evidence="1 7" id="KW-0597">Phosphoprotein</keyword>
<accession>A0A971IBR6</accession>
<dbReference type="FunFam" id="3.40.50.2300:FF:000001">
    <property type="entry name" value="DNA-binding response regulator PhoB"/>
    <property type="match status" value="1"/>
</dbReference>
<keyword evidence="5" id="KW-0804">Transcription</keyword>
<reference evidence="11" key="2">
    <citation type="submission" date="2020-01" db="EMBL/GenBank/DDBJ databases">
        <authorList>
            <person name="Campanaro S."/>
        </authorList>
    </citation>
    <scope>NUCLEOTIDE SEQUENCE</scope>
    <source>
        <strain evidence="11">AS01afH2WH_6</strain>
    </source>
</reference>
<dbReference type="GO" id="GO:0032993">
    <property type="term" value="C:protein-DNA complex"/>
    <property type="evidence" value="ECO:0007669"/>
    <property type="project" value="TreeGrafter"/>
</dbReference>
<dbReference type="AlphaFoldDB" id="A0A971IBR6"/>
<evidence type="ECO:0000256" key="5">
    <source>
        <dbReference type="ARBA" id="ARBA00023163"/>
    </source>
</evidence>
<gene>
    <name evidence="11" type="ORF">GXW98_00180</name>
</gene>
<keyword evidence="2" id="KW-0902">Two-component regulatory system</keyword>
<evidence type="ECO:0000256" key="7">
    <source>
        <dbReference type="PROSITE-ProRule" id="PRU00169"/>
    </source>
</evidence>
<evidence type="ECO:0000313" key="11">
    <source>
        <dbReference type="EMBL" id="NLT78697.1"/>
    </source>
</evidence>
<dbReference type="GO" id="GO:0006355">
    <property type="term" value="P:regulation of DNA-templated transcription"/>
    <property type="evidence" value="ECO:0007669"/>
    <property type="project" value="InterPro"/>
</dbReference>
<dbReference type="InterPro" id="IPR011006">
    <property type="entry name" value="CheY-like_superfamily"/>
</dbReference>
<dbReference type="CDD" id="cd00383">
    <property type="entry name" value="trans_reg_C"/>
    <property type="match status" value="1"/>
</dbReference>
<evidence type="ECO:0000256" key="4">
    <source>
        <dbReference type="ARBA" id="ARBA00023125"/>
    </source>
</evidence>
<evidence type="ECO:0000256" key="1">
    <source>
        <dbReference type="ARBA" id="ARBA00022553"/>
    </source>
</evidence>
<dbReference type="GO" id="GO:0000976">
    <property type="term" value="F:transcription cis-regulatory region binding"/>
    <property type="evidence" value="ECO:0007669"/>
    <property type="project" value="TreeGrafter"/>
</dbReference>
<dbReference type="InterPro" id="IPR001867">
    <property type="entry name" value="OmpR/PhoB-type_DNA-bd"/>
</dbReference>
<dbReference type="Proteomes" id="UP000767327">
    <property type="component" value="Unassembled WGS sequence"/>
</dbReference>
<comment type="caution">
    <text evidence="11">The sequence shown here is derived from an EMBL/GenBank/DDBJ whole genome shotgun (WGS) entry which is preliminary data.</text>
</comment>
<dbReference type="GO" id="GO:0005829">
    <property type="term" value="C:cytosol"/>
    <property type="evidence" value="ECO:0007669"/>
    <property type="project" value="TreeGrafter"/>
</dbReference>
<dbReference type="PROSITE" id="PS51755">
    <property type="entry name" value="OMPR_PHOB"/>
    <property type="match status" value="1"/>
</dbReference>
<reference evidence="11" key="1">
    <citation type="journal article" date="2020" name="Biotechnol. Biofuels">
        <title>New insights from the biogas microbiome by comprehensive genome-resolved metagenomics of nearly 1600 species originating from multiple anaerobic digesters.</title>
        <authorList>
            <person name="Campanaro S."/>
            <person name="Treu L."/>
            <person name="Rodriguez-R L.M."/>
            <person name="Kovalovszki A."/>
            <person name="Ziels R.M."/>
            <person name="Maus I."/>
            <person name="Zhu X."/>
            <person name="Kougias P.G."/>
            <person name="Basile A."/>
            <person name="Luo G."/>
            <person name="Schluter A."/>
            <person name="Konstantinidis K.T."/>
            <person name="Angelidaki I."/>
        </authorList>
    </citation>
    <scope>NUCLEOTIDE SEQUENCE</scope>
    <source>
        <strain evidence="11">AS01afH2WH_6</strain>
    </source>
</reference>
<dbReference type="RefSeq" id="WP_273171926.1">
    <property type="nucleotide sequence ID" value="NZ_CP181270.1"/>
</dbReference>
<evidence type="ECO:0000259" key="10">
    <source>
        <dbReference type="PROSITE" id="PS51755"/>
    </source>
</evidence>
<organism evidence="11 12">
    <name type="scientific">Bifidobacterium crudilactis</name>
    <dbReference type="NCBI Taxonomy" id="327277"/>
    <lineage>
        <taxon>Bacteria</taxon>
        <taxon>Bacillati</taxon>
        <taxon>Actinomycetota</taxon>
        <taxon>Actinomycetes</taxon>
        <taxon>Bifidobacteriales</taxon>
        <taxon>Bifidobacteriaceae</taxon>
        <taxon>Bifidobacterium</taxon>
    </lineage>
</organism>
<sequence length="237" mass="26726">MTRILIVEDEESYREPLVYQLNREGYEVSAAATGEEGLDVFTRGGVDLVLLDLMLPGIDGTALCRRIREQSRVPIIMLTAKGTEIDKVVGLELGADDYVTKPYSFRELLARIRAVLRRNKVTESEDGGNAADDTPLVCGKISMLVGEHAVTIDGESVFFPLKEFELLEYLMQNKGRVLTRHQLIDRIWGSDYVGDTKTLDVHVKRVRSKIEEDTSHPRYLTTVRGLGYKIDDPVQIR</sequence>
<dbReference type="Gene3D" id="6.10.250.690">
    <property type="match status" value="1"/>
</dbReference>
<dbReference type="PROSITE" id="PS50110">
    <property type="entry name" value="RESPONSE_REGULATORY"/>
    <property type="match status" value="1"/>
</dbReference>
<dbReference type="GO" id="GO:0000156">
    <property type="term" value="F:phosphorelay response regulator activity"/>
    <property type="evidence" value="ECO:0007669"/>
    <property type="project" value="TreeGrafter"/>
</dbReference>
<dbReference type="Gene3D" id="3.40.50.2300">
    <property type="match status" value="1"/>
</dbReference>
<dbReference type="InterPro" id="IPR001789">
    <property type="entry name" value="Sig_transdc_resp-reg_receiver"/>
</dbReference>
<dbReference type="EMBL" id="JAAXZR010000002">
    <property type="protein sequence ID" value="NLT78697.1"/>
    <property type="molecule type" value="Genomic_DNA"/>
</dbReference>
<dbReference type="SUPFAM" id="SSF52172">
    <property type="entry name" value="CheY-like"/>
    <property type="match status" value="1"/>
</dbReference>
<evidence type="ECO:0000256" key="6">
    <source>
        <dbReference type="ARBA" id="ARBA00041201"/>
    </source>
</evidence>
<dbReference type="PANTHER" id="PTHR48111">
    <property type="entry name" value="REGULATOR OF RPOS"/>
    <property type="match status" value="1"/>
</dbReference>
<dbReference type="InterPro" id="IPR016032">
    <property type="entry name" value="Sig_transdc_resp-reg_C-effctor"/>
</dbReference>
<dbReference type="InterPro" id="IPR039420">
    <property type="entry name" value="WalR-like"/>
</dbReference>
<dbReference type="Gene3D" id="1.10.10.10">
    <property type="entry name" value="Winged helix-like DNA-binding domain superfamily/Winged helix DNA-binding domain"/>
    <property type="match status" value="1"/>
</dbReference>
<feature type="modified residue" description="4-aspartylphosphate" evidence="7">
    <location>
        <position position="52"/>
    </location>
</feature>
<dbReference type="Pfam" id="PF00072">
    <property type="entry name" value="Response_reg"/>
    <property type="match status" value="1"/>
</dbReference>
<evidence type="ECO:0000313" key="12">
    <source>
        <dbReference type="Proteomes" id="UP000767327"/>
    </source>
</evidence>
<protein>
    <recommendedName>
        <fullName evidence="6">Sensory transduction protein RegX3</fullName>
    </recommendedName>
</protein>